<organism evidence="3 5">
    <name type="scientific">Achromobacter denitrificans</name>
    <name type="common">Alcaligenes denitrificans</name>
    <dbReference type="NCBI Taxonomy" id="32002"/>
    <lineage>
        <taxon>Bacteria</taxon>
        <taxon>Pseudomonadati</taxon>
        <taxon>Pseudomonadota</taxon>
        <taxon>Betaproteobacteria</taxon>
        <taxon>Burkholderiales</taxon>
        <taxon>Alcaligenaceae</taxon>
        <taxon>Achromobacter</taxon>
    </lineage>
</organism>
<accession>A0A427WHY8</accession>
<keyword evidence="1" id="KW-0676">Redox-active center</keyword>
<dbReference type="AlphaFoldDB" id="A0A427WHY8"/>
<feature type="compositionally biased region" description="Basic and acidic residues" evidence="2">
    <location>
        <begin position="86"/>
        <end position="95"/>
    </location>
</feature>
<evidence type="ECO:0000313" key="3">
    <source>
        <dbReference type="EMBL" id="QKQ47547.1"/>
    </source>
</evidence>
<dbReference type="PANTHER" id="PTHR36417">
    <property type="entry name" value="SELENOPROTEIN DOMAIN PROTEIN (AFU_ORTHOLOGUE AFUA_1G05220)"/>
    <property type="match status" value="1"/>
</dbReference>
<evidence type="ECO:0000313" key="4">
    <source>
        <dbReference type="EMBL" id="XAN18199.1"/>
    </source>
</evidence>
<evidence type="ECO:0000256" key="2">
    <source>
        <dbReference type="SAM" id="MobiDB-lite"/>
    </source>
</evidence>
<dbReference type="EMBL" id="CP154792">
    <property type="protein sequence ID" value="XAN18199.1"/>
    <property type="molecule type" value="Genomic_DNA"/>
</dbReference>
<gene>
    <name evidence="4" type="ORF">AAIK43_09205</name>
    <name evidence="3" type="ORF">FOC81_12940</name>
</gene>
<dbReference type="NCBIfam" id="TIGR02174">
    <property type="entry name" value="CXXU_selWTH"/>
    <property type="match status" value="1"/>
</dbReference>
<evidence type="ECO:0000256" key="1">
    <source>
        <dbReference type="ARBA" id="ARBA00023284"/>
    </source>
</evidence>
<feature type="region of interest" description="Disordered" evidence="2">
    <location>
        <begin position="86"/>
        <end position="106"/>
    </location>
</feature>
<protein>
    <submittedName>
        <fullName evidence="3">SelT/SelW/SelH family protein</fullName>
    </submittedName>
</protein>
<evidence type="ECO:0000313" key="5">
    <source>
        <dbReference type="Proteomes" id="UP000509782"/>
    </source>
</evidence>
<dbReference type="EMBL" id="CP054569">
    <property type="protein sequence ID" value="QKQ47547.1"/>
    <property type="molecule type" value="Genomic_DNA"/>
</dbReference>
<dbReference type="InterPro" id="IPR036249">
    <property type="entry name" value="Thioredoxin-like_sf"/>
</dbReference>
<dbReference type="PANTHER" id="PTHR36417:SF2">
    <property type="entry name" value="SELENOPROTEIN DOMAIN PROTEIN (AFU_ORTHOLOGUE AFUA_1G05220)"/>
    <property type="match status" value="1"/>
</dbReference>
<dbReference type="Pfam" id="PF10262">
    <property type="entry name" value="Rdx"/>
    <property type="match status" value="1"/>
</dbReference>
<dbReference type="RefSeq" id="WP_062681806.1">
    <property type="nucleotide sequence ID" value="NZ_CADIJN010000058.1"/>
</dbReference>
<keyword evidence="6" id="KW-1185">Reference proteome</keyword>
<dbReference type="STRING" id="32002.BVK87_23560"/>
<evidence type="ECO:0000313" key="6">
    <source>
        <dbReference type="Proteomes" id="UP001446337"/>
    </source>
</evidence>
<dbReference type="InterPro" id="IPR011893">
    <property type="entry name" value="Selenoprotein_Rdx-typ"/>
</dbReference>
<dbReference type="Proteomes" id="UP000509782">
    <property type="component" value="Chromosome"/>
</dbReference>
<proteinExistence type="predicted"/>
<dbReference type="SUPFAM" id="SSF52833">
    <property type="entry name" value="Thioredoxin-like"/>
    <property type="match status" value="1"/>
</dbReference>
<name>A0A427WHY8_ACHDE</name>
<dbReference type="GeneID" id="92846525"/>
<reference evidence="4 6" key="2">
    <citation type="submission" date="2024-05" db="EMBL/GenBank/DDBJ databases">
        <title>Achromobacter denitrificans. BP1, complete genome.</title>
        <authorList>
            <person name="Zhang B."/>
        </authorList>
    </citation>
    <scope>NUCLEOTIDE SEQUENCE [LARGE SCALE GENOMIC DNA]</scope>
    <source>
        <strain evidence="4 6">BP1</strain>
    </source>
</reference>
<dbReference type="Gene3D" id="3.40.30.10">
    <property type="entry name" value="Glutaredoxin"/>
    <property type="match status" value="1"/>
</dbReference>
<dbReference type="OrthoDB" id="9811366at2"/>
<reference evidence="3 5" key="1">
    <citation type="submission" date="2020-05" db="EMBL/GenBank/DDBJ databases">
        <title>FDA dAtabase for Regulatory Grade micrObial Sequences (FDA-ARGOS): Supporting development and validation of Infectious Disease Dx tests.</title>
        <authorList>
            <person name="Sproer C."/>
            <person name="Gronow S."/>
            <person name="Severitt S."/>
            <person name="Schroder I."/>
            <person name="Tallon L."/>
            <person name="Sadzewicz L."/>
            <person name="Zhao X."/>
            <person name="Vavikolanu K."/>
            <person name="Mehta A."/>
            <person name="Aluvathingal J."/>
            <person name="Nadendla S."/>
            <person name="Myers T."/>
            <person name="Yan Y."/>
            <person name="Sichtig H."/>
        </authorList>
    </citation>
    <scope>NUCLEOTIDE SEQUENCE [LARGE SCALE GENOMIC DNA]</scope>
    <source>
        <strain evidence="3 5">FDAARGOS_787</strain>
    </source>
</reference>
<dbReference type="Proteomes" id="UP001446337">
    <property type="component" value="Chromosome"/>
</dbReference>
<sequence>MNAPALRPRIVILYCTQCQWLLRAAWMAQELLSTFSTDLGEVVLQPGTGGVFQITYNGDLIWDRKSDGGFPEAKVLKQRVRDRLDPGRPLGHIDGHTAGPLFTPEA</sequence>